<dbReference type="Proteomes" id="UP000588051">
    <property type="component" value="Unassembled WGS sequence"/>
</dbReference>
<sequence length="125" mass="13959">MIYFSDSHKKRIAWLLIGAMLFAFIAPSLLHSLSTRNPGTDSICSATNSFFQIKHLFSEKTDFSPSDKHCALCLLSLDSENAYPPVSNSYWPDLIRSRIAVVPEDNVVPSDRSYSAYQTRAPPAC</sequence>
<gene>
    <name evidence="2" type="ORF">HV832_09605</name>
</gene>
<keyword evidence="3" id="KW-1185">Reference proteome</keyword>
<dbReference type="Pfam" id="PF11162">
    <property type="entry name" value="DUF2946"/>
    <property type="match status" value="1"/>
</dbReference>
<evidence type="ECO:0000313" key="3">
    <source>
        <dbReference type="Proteomes" id="UP000588051"/>
    </source>
</evidence>
<accession>A0A850QPS6</accession>
<reference evidence="2 3" key="1">
    <citation type="submission" date="2020-06" db="EMBL/GenBank/DDBJ databases">
        <authorList>
            <person name="Qiu C."/>
            <person name="Liu Z."/>
        </authorList>
    </citation>
    <scope>NUCLEOTIDE SEQUENCE [LARGE SCALE GENOMIC DNA]</scope>
    <source>
        <strain evidence="2 3">EM 1</strain>
    </source>
</reference>
<dbReference type="InterPro" id="IPR021333">
    <property type="entry name" value="DUF2946"/>
</dbReference>
<dbReference type="EMBL" id="JABXYJ010000005">
    <property type="protein sequence ID" value="NVO78086.1"/>
    <property type="molecule type" value="Genomic_DNA"/>
</dbReference>
<name>A0A850QPS6_9BURK</name>
<proteinExistence type="predicted"/>
<protein>
    <submittedName>
        <fullName evidence="2">DUF2946 domain-containing protein</fullName>
    </submittedName>
</protein>
<evidence type="ECO:0000313" key="2">
    <source>
        <dbReference type="EMBL" id="NVO78086.1"/>
    </source>
</evidence>
<keyword evidence="1" id="KW-0472">Membrane</keyword>
<keyword evidence="1" id="KW-0812">Transmembrane</keyword>
<evidence type="ECO:0000256" key="1">
    <source>
        <dbReference type="SAM" id="Phobius"/>
    </source>
</evidence>
<dbReference type="AlphaFoldDB" id="A0A850QPS6"/>
<dbReference type="RefSeq" id="WP_176803620.1">
    <property type="nucleotide sequence ID" value="NZ_JABXYJ010000005.1"/>
</dbReference>
<keyword evidence="1" id="KW-1133">Transmembrane helix</keyword>
<feature type="transmembrane region" description="Helical" evidence="1">
    <location>
        <begin position="12"/>
        <end position="30"/>
    </location>
</feature>
<organism evidence="2 3">
    <name type="scientific">Undibacterium oligocarboniphilum</name>
    <dbReference type="NCBI Taxonomy" id="666702"/>
    <lineage>
        <taxon>Bacteria</taxon>
        <taxon>Pseudomonadati</taxon>
        <taxon>Pseudomonadota</taxon>
        <taxon>Betaproteobacteria</taxon>
        <taxon>Burkholderiales</taxon>
        <taxon>Oxalobacteraceae</taxon>
        <taxon>Undibacterium</taxon>
    </lineage>
</organism>
<comment type="caution">
    <text evidence="2">The sequence shown here is derived from an EMBL/GenBank/DDBJ whole genome shotgun (WGS) entry which is preliminary data.</text>
</comment>